<evidence type="ECO:0000313" key="2">
    <source>
        <dbReference type="EMBL" id="KAJ8928575.1"/>
    </source>
</evidence>
<dbReference type="Gene3D" id="3.20.20.370">
    <property type="entry name" value="Glycoside hydrolase/deacetylase"/>
    <property type="match status" value="1"/>
</dbReference>
<accession>A0AAV8WQK6</accession>
<gene>
    <name evidence="2" type="ORF">NQ314_018861</name>
</gene>
<evidence type="ECO:0000313" key="3">
    <source>
        <dbReference type="Proteomes" id="UP001162156"/>
    </source>
</evidence>
<reference evidence="2" key="1">
    <citation type="journal article" date="2023" name="Insect Mol. Biol.">
        <title>Genome sequencing provides insights into the evolution of gene families encoding plant cell wall-degrading enzymes in longhorned beetles.</title>
        <authorList>
            <person name="Shin N.R."/>
            <person name="Okamura Y."/>
            <person name="Kirsch R."/>
            <person name="Pauchet Y."/>
        </authorList>
    </citation>
    <scope>NUCLEOTIDE SEQUENCE</scope>
    <source>
        <strain evidence="2">RBIC_L_NR</strain>
    </source>
</reference>
<feature type="signal peptide" evidence="1">
    <location>
        <begin position="1"/>
        <end position="20"/>
    </location>
</feature>
<dbReference type="Proteomes" id="UP001162156">
    <property type="component" value="Unassembled WGS sequence"/>
</dbReference>
<comment type="caution">
    <text evidence="2">The sequence shown here is derived from an EMBL/GenBank/DDBJ whole genome shotgun (WGS) entry which is preliminary data.</text>
</comment>
<keyword evidence="1" id="KW-0732">Signal</keyword>
<dbReference type="AlphaFoldDB" id="A0AAV8WQK6"/>
<dbReference type="InterPro" id="IPR052740">
    <property type="entry name" value="CE4"/>
</dbReference>
<evidence type="ECO:0000256" key="1">
    <source>
        <dbReference type="SAM" id="SignalP"/>
    </source>
</evidence>
<protein>
    <submittedName>
        <fullName evidence="2">Uncharacterized protein</fullName>
    </submittedName>
</protein>
<dbReference type="EMBL" id="JANEYF010005332">
    <property type="protein sequence ID" value="KAJ8928575.1"/>
    <property type="molecule type" value="Genomic_DNA"/>
</dbReference>
<keyword evidence="3" id="KW-1185">Reference proteome</keyword>
<sequence>MKNMVASCLTAFVISLHCDGSLVRTMLPAITTINYKFTLVAESLIYRKNNLQEYWRSASKELLVQEFGGQKHILSKFANIPVDHIQGVRTLQLQLAGNASIEAYVESNLSYDSSWPTLPGKPLYPYTLDYLTSQQCNLGSRCPNEAFEGFWVLPITDLNGAEKECNTLASCNVT</sequence>
<name>A0AAV8WQK6_9CUCU</name>
<dbReference type="PANTHER" id="PTHR45985">
    <property type="match status" value="1"/>
</dbReference>
<feature type="chain" id="PRO_5043709549" evidence="1">
    <location>
        <begin position="21"/>
        <end position="174"/>
    </location>
</feature>
<proteinExistence type="predicted"/>
<dbReference type="PANTHER" id="PTHR45985:SF8">
    <property type="entry name" value="CHITIN DEACETYLASE-LIKE 9, ISOFORM A"/>
    <property type="match status" value="1"/>
</dbReference>
<organism evidence="2 3">
    <name type="scientific">Rhamnusium bicolor</name>
    <dbReference type="NCBI Taxonomy" id="1586634"/>
    <lineage>
        <taxon>Eukaryota</taxon>
        <taxon>Metazoa</taxon>
        <taxon>Ecdysozoa</taxon>
        <taxon>Arthropoda</taxon>
        <taxon>Hexapoda</taxon>
        <taxon>Insecta</taxon>
        <taxon>Pterygota</taxon>
        <taxon>Neoptera</taxon>
        <taxon>Endopterygota</taxon>
        <taxon>Coleoptera</taxon>
        <taxon>Polyphaga</taxon>
        <taxon>Cucujiformia</taxon>
        <taxon>Chrysomeloidea</taxon>
        <taxon>Cerambycidae</taxon>
        <taxon>Lepturinae</taxon>
        <taxon>Rhagiini</taxon>
        <taxon>Rhamnusium</taxon>
    </lineage>
</organism>